<evidence type="ECO:0000256" key="1">
    <source>
        <dbReference type="ARBA" id="ARBA00004496"/>
    </source>
</evidence>
<protein>
    <submittedName>
        <fullName evidence="6">Site-specific integrase</fullName>
    </submittedName>
</protein>
<evidence type="ECO:0000256" key="4">
    <source>
        <dbReference type="ARBA" id="ARBA00023172"/>
    </source>
</evidence>
<sequence length="370" mass="42678">MTSYSKSQTTFNAYRTQVERLLLWSWIFAGKSVLELRRTDVEQFMDFNQNPPKSWIGRAARHRYIKKGGLYEPNPEWTPFAITVAKADRKKAEELGTELEPARFAMSQGSVGQVFAICSSFFEYLVHNDIAQGNPFKSIRNRARWKNQDEDEPDVGKALSQLQWDYVIETAEQMANDEPESHERTLFIVATLFSMYLRVSDIVGRPGWKPTMGSFFKNAHGWWYHVVGKGGKAANVAVRLDYLKYLKRYRESRNLTPLPAPREKTPLLTKLNGAANLSDRHVRDIVQTVFDRALAKMQEEGRCEDEMESLRSATLHWLRHTSATFDAPFRSAKNLQEDLRHQSMSTTQDVYYNSIDADRAHEVADLKVRT</sequence>
<name>A0A6G6J8A8_PSENT</name>
<dbReference type="PROSITE" id="PS51898">
    <property type="entry name" value="TYR_RECOMBINASE"/>
    <property type="match status" value="1"/>
</dbReference>
<dbReference type="InterPro" id="IPR011010">
    <property type="entry name" value="DNA_brk_join_enz"/>
</dbReference>
<keyword evidence="2" id="KW-0229">DNA integration</keyword>
<keyword evidence="3" id="KW-0238">DNA-binding</keyword>
<evidence type="ECO:0000313" key="7">
    <source>
        <dbReference type="Proteomes" id="UP000501063"/>
    </source>
</evidence>
<comment type="subcellular location">
    <subcellularLocation>
        <location evidence="1">Cytoplasm</location>
    </subcellularLocation>
</comment>
<dbReference type="KEGG" id="pnt:G5B91_34180"/>
<dbReference type="Gene3D" id="1.10.150.130">
    <property type="match status" value="1"/>
</dbReference>
<dbReference type="GO" id="GO:0003677">
    <property type="term" value="F:DNA binding"/>
    <property type="evidence" value="ECO:0007669"/>
    <property type="project" value="UniProtKB-KW"/>
</dbReference>
<dbReference type="PANTHER" id="PTHR30349">
    <property type="entry name" value="PHAGE INTEGRASE-RELATED"/>
    <property type="match status" value="1"/>
</dbReference>
<geneLocation type="plasmid" evidence="7">
    <name>ppnihbp1_1</name>
</geneLocation>
<dbReference type="GO" id="GO:0006310">
    <property type="term" value="P:DNA recombination"/>
    <property type="evidence" value="ECO:0007669"/>
    <property type="project" value="UniProtKB-KW"/>
</dbReference>
<dbReference type="GO" id="GO:0015074">
    <property type="term" value="P:DNA integration"/>
    <property type="evidence" value="ECO:0007669"/>
    <property type="project" value="UniProtKB-KW"/>
</dbReference>
<evidence type="ECO:0000313" key="6">
    <source>
        <dbReference type="EMBL" id="QIE91656.1"/>
    </source>
</evidence>
<dbReference type="AlphaFoldDB" id="A0A6G6J8A8"/>
<reference evidence="6 7" key="1">
    <citation type="submission" date="2020-02" db="EMBL/GenBank/DDBJ databases">
        <title>Integrative conjugative elements (ICEs) and plasmids drive adaptation of Pseudomonas nitroreducens strain HBP1 to wastewater environment.</title>
        <authorList>
            <person name="Sentchilo V."/>
            <person name="Carraro N."/>
            <person name="Bertelli C."/>
            <person name="van der Meer J.R."/>
        </authorList>
    </citation>
    <scope>NUCLEOTIDE SEQUENCE [LARGE SCALE GENOMIC DNA]</scope>
    <source>
        <strain evidence="6 7">HBP1</strain>
        <plasmid evidence="7">ppnihbp1_1</plasmid>
    </source>
</reference>
<keyword evidence="6" id="KW-0614">Plasmid</keyword>
<dbReference type="GO" id="GO:0005737">
    <property type="term" value="C:cytoplasm"/>
    <property type="evidence" value="ECO:0007669"/>
    <property type="project" value="UniProtKB-SubCell"/>
</dbReference>
<dbReference type="InterPro" id="IPR050090">
    <property type="entry name" value="Tyrosine_recombinase_XerCD"/>
</dbReference>
<dbReference type="SUPFAM" id="SSF56349">
    <property type="entry name" value="DNA breaking-rejoining enzymes"/>
    <property type="match status" value="1"/>
</dbReference>
<dbReference type="PANTHER" id="PTHR30349:SF77">
    <property type="entry name" value="TYROSINE RECOMBINASE XERC"/>
    <property type="match status" value="1"/>
</dbReference>
<evidence type="ECO:0000256" key="3">
    <source>
        <dbReference type="ARBA" id="ARBA00023125"/>
    </source>
</evidence>
<evidence type="ECO:0000259" key="5">
    <source>
        <dbReference type="PROSITE" id="PS51898"/>
    </source>
</evidence>
<evidence type="ECO:0000256" key="2">
    <source>
        <dbReference type="ARBA" id="ARBA00022908"/>
    </source>
</evidence>
<proteinExistence type="predicted"/>
<gene>
    <name evidence="6" type="ORF">G5B91_34180</name>
</gene>
<feature type="domain" description="Tyr recombinase" evidence="5">
    <location>
        <begin position="154"/>
        <end position="365"/>
    </location>
</feature>
<dbReference type="InterPro" id="IPR010998">
    <property type="entry name" value="Integrase_recombinase_N"/>
</dbReference>
<keyword evidence="4" id="KW-0233">DNA recombination</keyword>
<dbReference type="Gene3D" id="1.10.443.10">
    <property type="entry name" value="Intergrase catalytic core"/>
    <property type="match status" value="1"/>
</dbReference>
<dbReference type="EMBL" id="CP049142">
    <property type="protein sequence ID" value="QIE91656.1"/>
    <property type="molecule type" value="Genomic_DNA"/>
</dbReference>
<dbReference type="Proteomes" id="UP000501063">
    <property type="component" value="Plasmid pPniHBP1_1"/>
</dbReference>
<dbReference type="InterPro" id="IPR013762">
    <property type="entry name" value="Integrase-like_cat_sf"/>
</dbReference>
<organism evidence="6 7">
    <name type="scientific">Pseudomonas nitroreducens</name>
    <dbReference type="NCBI Taxonomy" id="46680"/>
    <lineage>
        <taxon>Bacteria</taxon>
        <taxon>Pseudomonadati</taxon>
        <taxon>Pseudomonadota</taxon>
        <taxon>Gammaproteobacteria</taxon>
        <taxon>Pseudomonadales</taxon>
        <taxon>Pseudomonadaceae</taxon>
        <taxon>Pseudomonas</taxon>
    </lineage>
</organism>
<dbReference type="InterPro" id="IPR002104">
    <property type="entry name" value="Integrase_catalytic"/>
</dbReference>
<accession>A0A6G6J8A8</accession>